<dbReference type="EMBL" id="JAGFNK010000003">
    <property type="protein sequence ID" value="KAI9513028.1"/>
    <property type="molecule type" value="Genomic_DNA"/>
</dbReference>
<accession>A0ACC0UN10</accession>
<organism evidence="1 2">
    <name type="scientific">Russula earlei</name>
    <dbReference type="NCBI Taxonomy" id="71964"/>
    <lineage>
        <taxon>Eukaryota</taxon>
        <taxon>Fungi</taxon>
        <taxon>Dikarya</taxon>
        <taxon>Basidiomycota</taxon>
        <taxon>Agaricomycotina</taxon>
        <taxon>Agaricomycetes</taxon>
        <taxon>Russulales</taxon>
        <taxon>Russulaceae</taxon>
        <taxon>Russula</taxon>
    </lineage>
</organism>
<name>A0ACC0UN10_9AGAM</name>
<proteinExistence type="predicted"/>
<evidence type="ECO:0000313" key="2">
    <source>
        <dbReference type="Proteomes" id="UP001207468"/>
    </source>
</evidence>
<comment type="caution">
    <text evidence="1">The sequence shown here is derived from an EMBL/GenBank/DDBJ whole genome shotgun (WGS) entry which is preliminary data.</text>
</comment>
<protein>
    <submittedName>
        <fullName evidence="1">PDT-domain-containing protein</fullName>
    </submittedName>
</protein>
<sequence>MSLNLSTSHSRVGDHSNEFTSTGPLLAFLGPAGTYSHQAAHDRFAESVHYQPRNTISDVFDSVGTSAQLGLLPQENSIFGSVMETYDTLRSSDVGKSKWIRGTATLSIEHCLVVRQGKTMRDIKTVLSHEQGLGQCRRFLATHLPTARLVSVASTAAAAEVVSTQADDVADGAAICSKICLRLFANLEMLREGIQDEHDNFTRFYVLANDASSPLPNAWHDGSGERNALIRLEALPESESQSSSPPTISGLLAALGLPAARIDRRPSTTVSRERFRSVYFVEVVDVMRSDGSRPSSQHSAKVGRSASLSPWKERVVAAVARAVESGGRADLLGTW</sequence>
<reference evidence="1" key="1">
    <citation type="submission" date="2021-03" db="EMBL/GenBank/DDBJ databases">
        <title>Evolutionary priming and transition to the ectomycorrhizal habit in an iconic lineage of mushroom-forming fungi: is preadaptation a requirement?</title>
        <authorList>
            <consortium name="DOE Joint Genome Institute"/>
            <person name="Looney B.P."/>
            <person name="Miyauchi S."/>
            <person name="Morin E."/>
            <person name="Drula E."/>
            <person name="Courty P.E."/>
            <person name="Chicoki N."/>
            <person name="Fauchery L."/>
            <person name="Kohler A."/>
            <person name="Kuo A."/>
            <person name="LaButti K."/>
            <person name="Pangilinan J."/>
            <person name="Lipzen A."/>
            <person name="Riley R."/>
            <person name="Andreopoulos W."/>
            <person name="He G."/>
            <person name="Johnson J."/>
            <person name="Barry K.W."/>
            <person name="Grigoriev I.V."/>
            <person name="Nagy L."/>
            <person name="Hibbett D."/>
            <person name="Henrissat B."/>
            <person name="Matheny P.B."/>
            <person name="Labbe J."/>
            <person name="Martin A.F."/>
        </authorList>
    </citation>
    <scope>NUCLEOTIDE SEQUENCE</scope>
    <source>
        <strain evidence="1">BPL698</strain>
    </source>
</reference>
<gene>
    <name evidence="1" type="ORF">F5148DRAFT_1158205</name>
</gene>
<keyword evidence="2" id="KW-1185">Reference proteome</keyword>
<evidence type="ECO:0000313" key="1">
    <source>
        <dbReference type="EMBL" id="KAI9513028.1"/>
    </source>
</evidence>
<dbReference type="Proteomes" id="UP001207468">
    <property type="component" value="Unassembled WGS sequence"/>
</dbReference>